<evidence type="ECO:0000256" key="1">
    <source>
        <dbReference type="SAM" id="MobiDB-lite"/>
    </source>
</evidence>
<feature type="transmembrane region" description="Helical" evidence="2">
    <location>
        <begin position="48"/>
        <end position="68"/>
    </location>
</feature>
<feature type="transmembrane region" description="Helical" evidence="2">
    <location>
        <begin position="178"/>
        <end position="200"/>
    </location>
</feature>
<sequence>MTATTLEGSTPLPARAPRPERARDRQVSVYAELSQQVKDAGLLNRRRPYYVVSIALTVAAFAGVWVAIVALGDSWWQLGLAVVFSLVCTQFGFLGHDTAHRQAFGSHRANEWNARVLSCGFAGIGYGWWMQKHNRHHNAPNQMGKDPDIESAVLAFTPDDAEDRMSGLRGWWTRHQGWAFFPLLCFEGAALHANSLATLAREKTMPHRRLEIAIIAARLGLFVAAVFLIMPPLLAVAFILVQQAVFGLLLGGSFAPNHKGMPIVPKNAKVDFLRRQVLMSRNIKGGRVTDFMMGGLNYQIEHHLFPSMPRPNLKKVQPMVRAHCAQHGISYTETSLVGSYRIVVQYLNRVGLGERDPFVCPLTASIRN</sequence>
<dbReference type="GO" id="GO:0008610">
    <property type="term" value="P:lipid biosynthetic process"/>
    <property type="evidence" value="ECO:0007669"/>
    <property type="project" value="UniProtKB-ARBA"/>
</dbReference>
<dbReference type="InterPro" id="IPR012171">
    <property type="entry name" value="Fatty_acid_desaturase"/>
</dbReference>
<dbReference type="PIRSF" id="PIRSF015921">
    <property type="entry name" value="FA_sphinglp_des"/>
    <property type="match status" value="1"/>
</dbReference>
<protein>
    <submittedName>
        <fullName evidence="4">Delta fatty acid desaturase</fullName>
    </submittedName>
</protein>
<dbReference type="CDD" id="cd03506">
    <property type="entry name" value="Delta6-FADS-like"/>
    <property type="match status" value="1"/>
</dbReference>
<keyword evidence="2" id="KW-0812">Transmembrane</keyword>
<dbReference type="STRING" id="1522368.IN07_11560"/>
<evidence type="ECO:0000313" key="4">
    <source>
        <dbReference type="EMBL" id="KGH46632.1"/>
    </source>
</evidence>
<keyword evidence="5" id="KW-1185">Reference proteome</keyword>
<dbReference type="GO" id="GO:0016020">
    <property type="term" value="C:membrane"/>
    <property type="evidence" value="ECO:0007669"/>
    <property type="project" value="TreeGrafter"/>
</dbReference>
<dbReference type="AlphaFoldDB" id="A0A098Y855"/>
<organism evidence="4 5">
    <name type="scientific">Modestobacter caceresii</name>
    <dbReference type="NCBI Taxonomy" id="1522368"/>
    <lineage>
        <taxon>Bacteria</taxon>
        <taxon>Bacillati</taxon>
        <taxon>Actinomycetota</taxon>
        <taxon>Actinomycetes</taxon>
        <taxon>Geodermatophilales</taxon>
        <taxon>Geodermatophilaceae</taxon>
        <taxon>Modestobacter</taxon>
    </lineage>
</organism>
<dbReference type="Pfam" id="PF00487">
    <property type="entry name" value="FA_desaturase"/>
    <property type="match status" value="1"/>
</dbReference>
<accession>A0A098Y855</accession>
<dbReference type="PANTHER" id="PTHR19353:SF19">
    <property type="entry name" value="DELTA(5) FATTY ACID DESATURASE C-RELATED"/>
    <property type="match status" value="1"/>
</dbReference>
<evidence type="ECO:0000256" key="2">
    <source>
        <dbReference type="SAM" id="Phobius"/>
    </source>
</evidence>
<feature type="domain" description="Fatty acid desaturase" evidence="3">
    <location>
        <begin position="74"/>
        <end position="334"/>
    </location>
</feature>
<name>A0A098Y855_9ACTN</name>
<dbReference type="RefSeq" id="WP_036335891.1">
    <property type="nucleotide sequence ID" value="NZ_JPMX01000044.1"/>
</dbReference>
<evidence type="ECO:0000313" key="5">
    <source>
        <dbReference type="Proteomes" id="UP000029713"/>
    </source>
</evidence>
<dbReference type="PANTHER" id="PTHR19353">
    <property type="entry name" value="FATTY ACID DESATURASE 2"/>
    <property type="match status" value="1"/>
</dbReference>
<proteinExistence type="predicted"/>
<feature type="region of interest" description="Disordered" evidence="1">
    <location>
        <begin position="1"/>
        <end position="22"/>
    </location>
</feature>
<gene>
    <name evidence="4" type="ORF">IN07_11560</name>
</gene>
<feature type="transmembrane region" description="Helical" evidence="2">
    <location>
        <begin position="212"/>
        <end position="230"/>
    </location>
</feature>
<dbReference type="InterPro" id="IPR005804">
    <property type="entry name" value="FA_desaturase_dom"/>
</dbReference>
<dbReference type="OrthoDB" id="104711at2"/>
<keyword evidence="2" id="KW-0472">Membrane</keyword>
<keyword evidence="2" id="KW-1133">Transmembrane helix</keyword>
<dbReference type="EMBL" id="JPMX01000044">
    <property type="protein sequence ID" value="KGH46632.1"/>
    <property type="molecule type" value="Genomic_DNA"/>
</dbReference>
<comment type="caution">
    <text evidence="4">The sequence shown here is derived from an EMBL/GenBank/DDBJ whole genome shotgun (WGS) entry which is preliminary data.</text>
</comment>
<feature type="transmembrane region" description="Helical" evidence="2">
    <location>
        <begin position="114"/>
        <end position="131"/>
    </location>
</feature>
<reference evidence="4 5" key="1">
    <citation type="submission" date="2014-07" db="EMBL/GenBank/DDBJ databases">
        <title>Biosystematic studies on Modestobacter strains isolated from extreme hyper-arid desert soil and from historic building.</title>
        <authorList>
            <person name="Bukarasam K."/>
            <person name="Bull A."/>
            <person name="Girard G."/>
            <person name="van Wezel G."/>
            <person name="Goodfellow M."/>
        </authorList>
    </citation>
    <scope>NUCLEOTIDE SEQUENCE [LARGE SCALE GENOMIC DNA]</scope>
    <source>
        <strain evidence="4 5">KNN45-2b</strain>
    </source>
</reference>
<feature type="transmembrane region" description="Helical" evidence="2">
    <location>
        <begin position="74"/>
        <end position="94"/>
    </location>
</feature>
<dbReference type="Proteomes" id="UP000029713">
    <property type="component" value="Unassembled WGS sequence"/>
</dbReference>
<evidence type="ECO:0000259" key="3">
    <source>
        <dbReference type="Pfam" id="PF00487"/>
    </source>
</evidence>
<dbReference type="GO" id="GO:0016717">
    <property type="term" value="F:oxidoreductase activity, acting on paired donors, with oxidation of a pair of donors resulting in the reduction of molecular oxygen to two molecules of water"/>
    <property type="evidence" value="ECO:0007669"/>
    <property type="project" value="TreeGrafter"/>
</dbReference>